<feature type="non-terminal residue" evidence="1">
    <location>
        <position position="34"/>
    </location>
</feature>
<evidence type="ECO:0000313" key="1">
    <source>
        <dbReference type="EMBL" id="GAH30603.1"/>
    </source>
</evidence>
<proteinExistence type="predicted"/>
<protein>
    <submittedName>
        <fullName evidence="1">Uncharacterized protein</fullName>
    </submittedName>
</protein>
<comment type="caution">
    <text evidence="1">The sequence shown here is derived from an EMBL/GenBank/DDBJ whole genome shotgun (WGS) entry which is preliminary data.</text>
</comment>
<name>X1GC48_9ZZZZ</name>
<dbReference type="AlphaFoldDB" id="X1GC48"/>
<accession>X1GC48</accession>
<sequence length="34" mass="3766">MTPDRAIEVIGEDGLESGEGTWEEYLAAIQLSRE</sequence>
<dbReference type="EMBL" id="BARU01001283">
    <property type="protein sequence ID" value="GAH30603.1"/>
    <property type="molecule type" value="Genomic_DNA"/>
</dbReference>
<gene>
    <name evidence="1" type="ORF">S03H2_03472</name>
</gene>
<reference evidence="1" key="1">
    <citation type="journal article" date="2014" name="Front. Microbiol.">
        <title>High frequency of phylogenetically diverse reductive dehalogenase-homologous genes in deep subseafloor sedimentary metagenomes.</title>
        <authorList>
            <person name="Kawai M."/>
            <person name="Futagami T."/>
            <person name="Toyoda A."/>
            <person name="Takaki Y."/>
            <person name="Nishi S."/>
            <person name="Hori S."/>
            <person name="Arai W."/>
            <person name="Tsubouchi T."/>
            <person name="Morono Y."/>
            <person name="Uchiyama I."/>
            <person name="Ito T."/>
            <person name="Fujiyama A."/>
            <person name="Inagaki F."/>
            <person name="Takami H."/>
        </authorList>
    </citation>
    <scope>NUCLEOTIDE SEQUENCE</scope>
    <source>
        <strain evidence="1">Expedition CK06-06</strain>
    </source>
</reference>
<organism evidence="1">
    <name type="scientific">marine sediment metagenome</name>
    <dbReference type="NCBI Taxonomy" id="412755"/>
    <lineage>
        <taxon>unclassified sequences</taxon>
        <taxon>metagenomes</taxon>
        <taxon>ecological metagenomes</taxon>
    </lineage>
</organism>